<dbReference type="Proteomes" id="UP000821865">
    <property type="component" value="Chromosome 6"/>
</dbReference>
<organism evidence="1 2">
    <name type="scientific">Dermacentor silvarum</name>
    <name type="common">Tick</name>
    <dbReference type="NCBI Taxonomy" id="543639"/>
    <lineage>
        <taxon>Eukaryota</taxon>
        <taxon>Metazoa</taxon>
        <taxon>Ecdysozoa</taxon>
        <taxon>Arthropoda</taxon>
        <taxon>Chelicerata</taxon>
        <taxon>Arachnida</taxon>
        <taxon>Acari</taxon>
        <taxon>Parasitiformes</taxon>
        <taxon>Ixodida</taxon>
        <taxon>Ixodoidea</taxon>
        <taxon>Ixodidae</taxon>
        <taxon>Rhipicephalinae</taxon>
        <taxon>Dermacentor</taxon>
    </lineage>
</organism>
<comment type="caution">
    <text evidence="1">The sequence shown here is derived from an EMBL/GenBank/DDBJ whole genome shotgun (WGS) entry which is preliminary data.</text>
</comment>
<keyword evidence="2" id="KW-1185">Reference proteome</keyword>
<gene>
    <name evidence="1" type="ORF">HPB49_010184</name>
</gene>
<proteinExistence type="predicted"/>
<dbReference type="EMBL" id="CM023475">
    <property type="protein sequence ID" value="KAH7945378.1"/>
    <property type="molecule type" value="Genomic_DNA"/>
</dbReference>
<accession>A0ACB8CKC8</accession>
<evidence type="ECO:0000313" key="2">
    <source>
        <dbReference type="Proteomes" id="UP000821865"/>
    </source>
</evidence>
<evidence type="ECO:0000313" key="1">
    <source>
        <dbReference type="EMBL" id="KAH7945378.1"/>
    </source>
</evidence>
<name>A0ACB8CKC8_DERSI</name>
<sequence>MDSRPTGSYDWKEAPTALHHRWSSNSAENASSPRTSASKTVIADDDLLPRIDEIPAAPECFAEPEMVHRVETCLNRRQPLFEAAYPADATGRHIFSSRPPSSFSAKEVLYHKMRDGERHSCVSVNEQCRREATSDLNSAVGTPHQPLDTGEASVMPDERSSSSLLHRTVVFSAVNTPPSRLESASKRVPGKLSRALLQVDSVSVQYGNRLTAGGGIFRRLFGGCKPLGRTRLPGYLHAKNSGSSVGRCRALPFTRPHQSLRVLLTVAFLLAAFVLASGLFASKLVDDVSQRDKDMRTKRRQFEEHVADNITGDDGSRGGKLRSAFKAMGAHRRSVVLNDELVYSGVVTSFGRRAKNWTELLVSKELSEATQELRRFAIPELFSLEKLLQPSLFRHCGAFDAFAREYVGRVGGRELKDQVAKLGGNLGWQREYEMVEFVSLRRD</sequence>
<reference evidence="1" key="1">
    <citation type="submission" date="2020-05" db="EMBL/GenBank/DDBJ databases">
        <title>Large-scale comparative analyses of tick genomes elucidate their genetic diversity and vector capacities.</title>
        <authorList>
            <person name="Jia N."/>
            <person name="Wang J."/>
            <person name="Shi W."/>
            <person name="Du L."/>
            <person name="Sun Y."/>
            <person name="Zhan W."/>
            <person name="Jiang J."/>
            <person name="Wang Q."/>
            <person name="Zhang B."/>
            <person name="Ji P."/>
            <person name="Sakyi L.B."/>
            <person name="Cui X."/>
            <person name="Yuan T."/>
            <person name="Jiang B."/>
            <person name="Yang W."/>
            <person name="Lam T.T.-Y."/>
            <person name="Chang Q."/>
            <person name="Ding S."/>
            <person name="Wang X."/>
            <person name="Zhu J."/>
            <person name="Ruan X."/>
            <person name="Zhao L."/>
            <person name="Wei J."/>
            <person name="Que T."/>
            <person name="Du C."/>
            <person name="Cheng J."/>
            <person name="Dai P."/>
            <person name="Han X."/>
            <person name="Huang E."/>
            <person name="Gao Y."/>
            <person name="Liu J."/>
            <person name="Shao H."/>
            <person name="Ye R."/>
            <person name="Li L."/>
            <person name="Wei W."/>
            <person name="Wang X."/>
            <person name="Wang C."/>
            <person name="Yang T."/>
            <person name="Huo Q."/>
            <person name="Li W."/>
            <person name="Guo W."/>
            <person name="Chen H."/>
            <person name="Zhou L."/>
            <person name="Ni X."/>
            <person name="Tian J."/>
            <person name="Zhou Y."/>
            <person name="Sheng Y."/>
            <person name="Liu T."/>
            <person name="Pan Y."/>
            <person name="Xia L."/>
            <person name="Li J."/>
            <person name="Zhao F."/>
            <person name="Cao W."/>
        </authorList>
    </citation>
    <scope>NUCLEOTIDE SEQUENCE</scope>
    <source>
        <strain evidence="1">Dsil-2018</strain>
    </source>
</reference>
<protein>
    <submittedName>
        <fullName evidence="1">Uncharacterized protein</fullName>
    </submittedName>
</protein>